<dbReference type="Proteomes" id="UP000254651">
    <property type="component" value="Unassembled WGS sequence"/>
</dbReference>
<protein>
    <submittedName>
        <fullName evidence="1">Phage associated protein</fullName>
    </submittedName>
</protein>
<dbReference type="EMBL" id="UGQS01000002">
    <property type="protein sequence ID" value="STZ77356.1"/>
    <property type="molecule type" value="Genomic_DNA"/>
</dbReference>
<accession>A0A378UJ34</accession>
<name>A0A378UJ34_BERDE</name>
<evidence type="ECO:0000313" key="1">
    <source>
        <dbReference type="EMBL" id="STZ77356.1"/>
    </source>
</evidence>
<gene>
    <name evidence="1" type="ORF">NCTC10295_02173</name>
</gene>
<keyword evidence="2" id="KW-1185">Reference proteome</keyword>
<evidence type="ECO:0000313" key="2">
    <source>
        <dbReference type="Proteomes" id="UP000254651"/>
    </source>
</evidence>
<organism evidence="1 2">
    <name type="scientific">Bergeriella denitrificans</name>
    <name type="common">Neisseria denitrificans</name>
    <dbReference type="NCBI Taxonomy" id="494"/>
    <lineage>
        <taxon>Bacteria</taxon>
        <taxon>Pseudomonadati</taxon>
        <taxon>Pseudomonadota</taxon>
        <taxon>Betaproteobacteria</taxon>
        <taxon>Neisseriales</taxon>
        <taxon>Neisseriaceae</taxon>
        <taxon>Bergeriella</taxon>
    </lineage>
</organism>
<reference evidence="1 2" key="1">
    <citation type="submission" date="2018-06" db="EMBL/GenBank/DDBJ databases">
        <authorList>
            <consortium name="Pathogen Informatics"/>
            <person name="Doyle S."/>
        </authorList>
    </citation>
    <scope>NUCLEOTIDE SEQUENCE [LARGE SCALE GENOMIC DNA]</scope>
    <source>
        <strain evidence="1 2">NCTC10295</strain>
    </source>
</reference>
<dbReference type="RefSeq" id="WP_066075635.1">
    <property type="nucleotide sequence ID" value="NZ_CP181246.1"/>
</dbReference>
<sequence>MTNISPEAKKRYAKTATAINQAKLKSGEYRRIGVQGKAAEMDIIDAAIAKAGGSKTQALVAICSFYLENA</sequence>
<dbReference type="AlphaFoldDB" id="A0A378UJ34"/>
<proteinExistence type="predicted"/>